<dbReference type="EMBL" id="CP141261">
    <property type="protein sequence ID" value="WRL64007.1"/>
    <property type="molecule type" value="Genomic_DNA"/>
</dbReference>
<feature type="domain" description="DUF4333" evidence="2">
    <location>
        <begin position="20"/>
        <end position="90"/>
    </location>
</feature>
<feature type="signal peptide" evidence="1">
    <location>
        <begin position="1"/>
        <end position="23"/>
    </location>
</feature>
<feature type="chain" id="PRO_5045977419" evidence="1">
    <location>
        <begin position="24"/>
        <end position="106"/>
    </location>
</feature>
<reference evidence="3 4" key="1">
    <citation type="submission" date="2023-12" db="EMBL/GenBank/DDBJ databases">
        <title>Blastococcus brunescens sp. nov., an actonobacterium isolated from sandstone collected in sahara desert.</title>
        <authorList>
            <person name="Gtari M."/>
            <person name="Ghodhbane F."/>
        </authorList>
    </citation>
    <scope>NUCLEOTIDE SEQUENCE [LARGE SCALE GENOMIC DNA]</scope>
    <source>
        <strain evidence="3 4">BMG 8361</strain>
    </source>
</reference>
<proteinExistence type="predicted"/>
<dbReference type="InterPro" id="IPR025637">
    <property type="entry name" value="DUF4333"/>
</dbReference>
<name>A0ABZ1B0X0_9ACTN</name>
<evidence type="ECO:0000313" key="4">
    <source>
        <dbReference type="Proteomes" id="UP001324287"/>
    </source>
</evidence>
<evidence type="ECO:0000313" key="3">
    <source>
        <dbReference type="EMBL" id="WRL64007.1"/>
    </source>
</evidence>
<gene>
    <name evidence="3" type="ORF">U6N30_31195</name>
</gene>
<dbReference type="Pfam" id="PF14230">
    <property type="entry name" value="DUF4333"/>
    <property type="match status" value="1"/>
</dbReference>
<organism evidence="3 4">
    <name type="scientific">Blastococcus brunescens</name>
    <dbReference type="NCBI Taxonomy" id="1564165"/>
    <lineage>
        <taxon>Bacteria</taxon>
        <taxon>Bacillati</taxon>
        <taxon>Actinomycetota</taxon>
        <taxon>Actinomycetes</taxon>
        <taxon>Geodermatophilales</taxon>
        <taxon>Geodermatophilaceae</taxon>
        <taxon>Blastococcus</taxon>
    </lineage>
</organism>
<protein>
    <submittedName>
        <fullName evidence="3">DUF4333 domain-containing protein</fullName>
    </submittedName>
</protein>
<dbReference type="RefSeq" id="WP_324275337.1">
    <property type="nucleotide sequence ID" value="NZ_CP141261.1"/>
</dbReference>
<evidence type="ECO:0000256" key="1">
    <source>
        <dbReference type="SAM" id="SignalP"/>
    </source>
</evidence>
<sequence length="106" mass="11047">MSRRPVRLLVAAPLLAVPLSACSFGGTDSLPADEVADGAEDALEDQVGVRPEVSCPEDLVAEVGAETRCTLTVDGDPEQYGVTVTVTSVEDDTANFDVQVDDEPLG</sequence>
<keyword evidence="1" id="KW-0732">Signal</keyword>
<accession>A0ABZ1B0X0</accession>
<dbReference type="Proteomes" id="UP001324287">
    <property type="component" value="Chromosome"/>
</dbReference>
<keyword evidence="4" id="KW-1185">Reference proteome</keyword>
<evidence type="ECO:0000259" key="2">
    <source>
        <dbReference type="Pfam" id="PF14230"/>
    </source>
</evidence>